<dbReference type="GeneID" id="116240121"/>
<reference evidence="4" key="2">
    <citation type="submission" date="2025-09" db="UniProtKB">
        <authorList>
            <consortium name="Ensembl"/>
        </authorList>
    </citation>
    <scope>IDENTIFICATION</scope>
</reference>
<dbReference type="InterPro" id="IPR044276">
    <property type="entry name" value="CANIN_dom"/>
</dbReference>
<dbReference type="CTD" id="51252"/>
<feature type="domain" description="Coiled-coil SMC6 And NSE5 INteracting (CANIN)" evidence="3">
    <location>
        <begin position="155"/>
        <end position="488"/>
    </location>
</feature>
<evidence type="ECO:0000259" key="3">
    <source>
        <dbReference type="Pfam" id="PF14816"/>
    </source>
</evidence>
<proteinExistence type="inferred from homology"/>
<dbReference type="Ensembl" id="ENSPCLT00000025347.1">
    <property type="protein sequence ID" value="ENSPCLP00000019011.1"/>
    <property type="gene ID" value="ENSPCLG00000015942.1"/>
</dbReference>
<dbReference type="Pfam" id="PF14816">
    <property type="entry name" value="CANIN"/>
    <property type="match status" value="1"/>
</dbReference>
<dbReference type="PANTHER" id="PTHR16046">
    <property type="entry name" value="SMC5-SMC6 COMPLEX LOCALIZATION FACTOR 2"/>
    <property type="match status" value="1"/>
</dbReference>
<dbReference type="RefSeq" id="XP_031466291.1">
    <property type="nucleotide sequence ID" value="XM_031610431.1"/>
</dbReference>
<evidence type="ECO:0000313" key="4">
    <source>
        <dbReference type="Ensembl" id="ENSPCLP00000019011.1"/>
    </source>
</evidence>
<feature type="region of interest" description="Disordered" evidence="2">
    <location>
        <begin position="24"/>
        <end position="125"/>
    </location>
</feature>
<dbReference type="PANTHER" id="PTHR16046:SF11">
    <property type="entry name" value="PROTEIN FAM178B"/>
    <property type="match status" value="1"/>
</dbReference>
<sequence>MLRGASARRGQRLGLLRCKHLRVGRPFLPPPLGPVDPCPPASPPPSQPHSAEPASQCPMQPRSTRQGSSRARRPRASPRRSAQQGSATRSPRRAVQPSSATESRTVPQRAEDMATTSSSDSEEELIPLKELLACSGRSSPAEHSEVAYPQPDPLANSLDALLLEKREQCVANAVQASLMQVGVDSPQESSDEDTQLLEEQRAFLSRFNVKLLAFPTTHPGEPIFHACPLPPPTLDTCGLQPRSILEQNFLCASPAAQLAFVRDGYLNLLYQTTSACPLPILRWLFLLTSTWPDRTNAFRTLWEMWMRSDDEPWCPTLQDIGQAFAYMGADLEALRCRRLLPPELCPMDTRLDPTCSLEQGNLGAVNTLALVTQLGDICKLLTVCVVSCPCRYPDRARRELVTLLCFLSLDRELRCQPLPDLWHLLHCLLEGIVAWKEQLPALCLSLCQLSQHHHSLLAVARLLPDITTRERELRRRLSLCVMAQLLGKAPCTVLSLRAQEELPALEQLLAQSWPDNLQLPTHPDAVDLEQKTCYLTRSLLYLADIVVGTERPRDKQRGHLQRLCTQLEQYFGSGLREDMGQFYRSQLKNLATVLYVKWHELLE</sequence>
<evidence type="ECO:0000313" key="5">
    <source>
        <dbReference type="Proteomes" id="UP000472261"/>
    </source>
</evidence>
<dbReference type="AlphaFoldDB" id="A0A669QXS0"/>
<name>A0A669QXS0_PHACC</name>
<feature type="compositionally biased region" description="Polar residues" evidence="2">
    <location>
        <begin position="57"/>
        <end position="67"/>
    </location>
</feature>
<accession>A0A669QXS0</accession>
<dbReference type="InterPro" id="IPR026161">
    <property type="entry name" value="FAM178"/>
</dbReference>
<feature type="compositionally biased region" description="Polar residues" evidence="2">
    <location>
        <begin position="96"/>
        <end position="106"/>
    </location>
</feature>
<gene>
    <name evidence="4" type="primary">FAM178B</name>
</gene>
<evidence type="ECO:0000256" key="1">
    <source>
        <dbReference type="ARBA" id="ARBA00010311"/>
    </source>
</evidence>
<feature type="compositionally biased region" description="Pro residues" evidence="2">
    <location>
        <begin position="27"/>
        <end position="47"/>
    </location>
</feature>
<protein>
    <recommendedName>
        <fullName evidence="3">Coiled-coil SMC6 And NSE5 INteracting (CANIN) domain-containing protein</fullName>
    </recommendedName>
</protein>
<reference evidence="4" key="1">
    <citation type="submission" date="2025-08" db="UniProtKB">
        <authorList>
            <consortium name="Ensembl"/>
        </authorList>
    </citation>
    <scope>IDENTIFICATION</scope>
</reference>
<comment type="similarity">
    <text evidence="1">Belongs to the FAM178 family.</text>
</comment>
<dbReference type="Proteomes" id="UP000472261">
    <property type="component" value="Unplaced"/>
</dbReference>
<organism evidence="4 5">
    <name type="scientific">Phasianus colchicus</name>
    <name type="common">Common pheasant</name>
    <dbReference type="NCBI Taxonomy" id="9054"/>
    <lineage>
        <taxon>Eukaryota</taxon>
        <taxon>Metazoa</taxon>
        <taxon>Chordata</taxon>
        <taxon>Craniata</taxon>
        <taxon>Vertebrata</taxon>
        <taxon>Euteleostomi</taxon>
        <taxon>Archelosauria</taxon>
        <taxon>Archosauria</taxon>
        <taxon>Dinosauria</taxon>
        <taxon>Saurischia</taxon>
        <taxon>Theropoda</taxon>
        <taxon>Coelurosauria</taxon>
        <taxon>Aves</taxon>
        <taxon>Neognathae</taxon>
        <taxon>Galloanserae</taxon>
        <taxon>Galliformes</taxon>
        <taxon>Phasianidae</taxon>
        <taxon>Phasianinae</taxon>
        <taxon>Phasianus</taxon>
    </lineage>
</organism>
<evidence type="ECO:0000256" key="2">
    <source>
        <dbReference type="SAM" id="MobiDB-lite"/>
    </source>
</evidence>
<keyword evidence="5" id="KW-1185">Reference proteome</keyword>